<dbReference type="Proteomes" id="UP000605897">
    <property type="component" value="Unassembled WGS sequence"/>
</dbReference>
<feature type="domain" description="Acyl-CoA dehydrogenase/oxidase C-terminal" evidence="6">
    <location>
        <begin position="212"/>
        <end position="340"/>
    </location>
</feature>
<dbReference type="InterPro" id="IPR013786">
    <property type="entry name" value="AcylCoA_DH/ox_N"/>
</dbReference>
<dbReference type="Pfam" id="PF00441">
    <property type="entry name" value="Acyl-CoA_dh_1"/>
    <property type="match status" value="1"/>
</dbReference>
<dbReference type="PANTHER" id="PTHR43884:SF20">
    <property type="entry name" value="ACYL-COA DEHYDROGENASE FADE28"/>
    <property type="match status" value="1"/>
</dbReference>
<dbReference type="SUPFAM" id="SSF56645">
    <property type="entry name" value="Acyl-CoA dehydrogenase NM domain-like"/>
    <property type="match status" value="1"/>
</dbReference>
<dbReference type="Pfam" id="PF02771">
    <property type="entry name" value="Acyl-CoA_dh_N"/>
    <property type="match status" value="1"/>
</dbReference>
<dbReference type="PANTHER" id="PTHR43884">
    <property type="entry name" value="ACYL-COA DEHYDROGENASE"/>
    <property type="match status" value="1"/>
</dbReference>
<dbReference type="RefSeq" id="WP_191246536.1">
    <property type="nucleotide sequence ID" value="NZ_BNAU01000005.1"/>
</dbReference>
<organism evidence="8 9">
    <name type="scientific">Amycolatopsis deserti</name>
    <dbReference type="NCBI Taxonomy" id="185696"/>
    <lineage>
        <taxon>Bacteria</taxon>
        <taxon>Bacillati</taxon>
        <taxon>Actinomycetota</taxon>
        <taxon>Actinomycetes</taxon>
        <taxon>Pseudonocardiales</taxon>
        <taxon>Pseudonocardiaceae</taxon>
        <taxon>Amycolatopsis</taxon>
    </lineage>
</organism>
<dbReference type="SUPFAM" id="SSF47203">
    <property type="entry name" value="Acyl-CoA dehydrogenase C-terminal domain-like"/>
    <property type="match status" value="1"/>
</dbReference>
<keyword evidence="4" id="KW-0274">FAD</keyword>
<dbReference type="InterPro" id="IPR009075">
    <property type="entry name" value="AcylCo_DH/oxidase_C"/>
</dbReference>
<comment type="caution">
    <text evidence="8">The sequence shown here is derived from an EMBL/GenBank/DDBJ whole genome shotgun (WGS) entry which is preliminary data.</text>
</comment>
<reference evidence="9" key="1">
    <citation type="journal article" date="2019" name="Int. J. Syst. Evol. Microbiol.">
        <title>The Global Catalogue of Microorganisms (GCM) 10K type strain sequencing project: providing services to taxonomists for standard genome sequencing and annotation.</title>
        <authorList>
            <consortium name="The Broad Institute Genomics Platform"/>
            <consortium name="The Broad Institute Genome Sequencing Center for Infectious Disease"/>
            <person name="Wu L."/>
            <person name="Ma J."/>
        </authorList>
    </citation>
    <scope>NUCLEOTIDE SEQUENCE [LARGE SCALE GENOMIC DNA]</scope>
    <source>
        <strain evidence="9">CGMCC 4.7677</strain>
    </source>
</reference>
<protein>
    <submittedName>
        <fullName evidence="8">Acyl-CoA dehydrogenase</fullName>
    </submittedName>
</protein>
<comment type="similarity">
    <text evidence="2">Belongs to the acyl-CoA dehydrogenase family.</text>
</comment>
<evidence type="ECO:0000313" key="8">
    <source>
        <dbReference type="EMBL" id="GHF05844.1"/>
    </source>
</evidence>
<accession>A0ABQ3J5H0</accession>
<dbReference type="InterPro" id="IPR009100">
    <property type="entry name" value="AcylCoA_DH/oxidase_NM_dom_sf"/>
</dbReference>
<keyword evidence="3" id="KW-0285">Flavoprotein</keyword>
<evidence type="ECO:0000256" key="3">
    <source>
        <dbReference type="ARBA" id="ARBA00022630"/>
    </source>
</evidence>
<comment type="cofactor">
    <cofactor evidence="1">
        <name>FAD</name>
        <dbReference type="ChEBI" id="CHEBI:57692"/>
    </cofactor>
</comment>
<evidence type="ECO:0000256" key="5">
    <source>
        <dbReference type="ARBA" id="ARBA00023002"/>
    </source>
</evidence>
<dbReference type="InterPro" id="IPR036250">
    <property type="entry name" value="AcylCo_DH-like_C"/>
</dbReference>
<dbReference type="InterPro" id="IPR037069">
    <property type="entry name" value="AcylCoA_DH/ox_N_sf"/>
</dbReference>
<evidence type="ECO:0000256" key="2">
    <source>
        <dbReference type="ARBA" id="ARBA00009347"/>
    </source>
</evidence>
<dbReference type="EMBL" id="BNAU01000005">
    <property type="protein sequence ID" value="GHF05844.1"/>
    <property type="molecule type" value="Genomic_DNA"/>
</dbReference>
<evidence type="ECO:0000256" key="1">
    <source>
        <dbReference type="ARBA" id="ARBA00001974"/>
    </source>
</evidence>
<evidence type="ECO:0000313" key="9">
    <source>
        <dbReference type="Proteomes" id="UP000605897"/>
    </source>
</evidence>
<feature type="domain" description="Acyl-CoA dehydrogenase/oxidase N-terminal" evidence="7">
    <location>
        <begin position="7"/>
        <end position="111"/>
    </location>
</feature>
<evidence type="ECO:0000259" key="7">
    <source>
        <dbReference type="Pfam" id="PF02771"/>
    </source>
</evidence>
<proteinExistence type="inferred from homology"/>
<gene>
    <name evidence="8" type="ORF">GCM10017786_44220</name>
</gene>
<keyword evidence="5" id="KW-0560">Oxidoreductase</keyword>
<dbReference type="Gene3D" id="1.20.140.10">
    <property type="entry name" value="Butyryl-CoA Dehydrogenase, subunit A, domain 3"/>
    <property type="match status" value="1"/>
</dbReference>
<dbReference type="CDD" id="cd00567">
    <property type="entry name" value="ACAD"/>
    <property type="match status" value="1"/>
</dbReference>
<dbReference type="Gene3D" id="2.40.110.10">
    <property type="entry name" value="Butyryl-CoA Dehydrogenase, subunit A, domain 2"/>
    <property type="match status" value="1"/>
</dbReference>
<evidence type="ECO:0000259" key="6">
    <source>
        <dbReference type="Pfam" id="PF00441"/>
    </source>
</evidence>
<name>A0ABQ3J5H0_9PSEU</name>
<dbReference type="InterPro" id="IPR046373">
    <property type="entry name" value="Acyl-CoA_Oxase/DH_mid-dom_sf"/>
</dbReference>
<evidence type="ECO:0000256" key="4">
    <source>
        <dbReference type="ARBA" id="ARBA00022827"/>
    </source>
</evidence>
<dbReference type="Gene3D" id="1.10.540.10">
    <property type="entry name" value="Acyl-CoA dehydrogenase/oxidase, N-terminal domain"/>
    <property type="match status" value="1"/>
</dbReference>
<sequence length="348" mass="36044">MDFALSEDVTELAALVRRILAERATPSAHGSGGFDRAAWAELARAGVIDAALPAAVGGGGLGLLGQCAVLTEIGRAVAEVPYLPTVVAASAIAEAGDGRLIEQWVVPAVRGRAVLALALPDAGAPCGFTAEPDGSGWRVSGVQTAVPFAAFADALVVPARTPDGTAVFVVAPEGVQPQSVVDHADAGLVELAGVPATRLAISDAWLRERATVGLCAQQLGVLESALHRTAEYARSREQFGHAIGAFQAVRQRLADAYIDVEAVRLTLWQAAWRLSEGLPAAEEVATAKYWAAEAGHRVAHTAVHVHGGVGIDTEGQLHRYFVAAKRLEFTLGGATAQLRVLGDLLAAS</sequence>
<keyword evidence="9" id="KW-1185">Reference proteome</keyword>